<dbReference type="PANTHER" id="PTHR30537">
    <property type="entry name" value="HTH-TYPE TRANSCRIPTIONAL REGULATOR"/>
    <property type="match status" value="1"/>
</dbReference>
<name>A0A8J7RFY3_9HYPH</name>
<dbReference type="GO" id="GO:0006351">
    <property type="term" value="P:DNA-templated transcription"/>
    <property type="evidence" value="ECO:0007669"/>
    <property type="project" value="TreeGrafter"/>
</dbReference>
<sequence>MKRGELDDLAAFAAVARVRSFTRAAAELGFSPSALSHAMRNLEQRLGVQLLARTTRSVAPTPAGERLLRSLDPALAEVASGLSALANWRGEPAGHIRLTTFSSAARMVLAPVLPRFLSEHPKVSVEVNVDSRLSDLVAEGYDAGIRFGETLERDMVAVRVGPDLRTVVVGTPSYFSRHALPSTPDDLERHLCINYRLAGGGLLPWEFARDGREIRYHPRGQLTGNDETVAAAAVRAGAALGYMLEPDVAEEIADGRLVQVLDEWCPTFPGLHLYYPSRQVTPALRALSDALRWKSG</sequence>
<evidence type="ECO:0000256" key="3">
    <source>
        <dbReference type="ARBA" id="ARBA00023125"/>
    </source>
</evidence>
<protein>
    <submittedName>
        <fullName evidence="6">LysR family transcriptional regulator</fullName>
    </submittedName>
</protein>
<dbReference type="FunFam" id="1.10.10.10:FF:000001">
    <property type="entry name" value="LysR family transcriptional regulator"/>
    <property type="match status" value="1"/>
</dbReference>
<dbReference type="Pfam" id="PF03466">
    <property type="entry name" value="LysR_substrate"/>
    <property type="match status" value="1"/>
</dbReference>
<dbReference type="InterPro" id="IPR005119">
    <property type="entry name" value="LysR_subst-bd"/>
</dbReference>
<dbReference type="PRINTS" id="PR00039">
    <property type="entry name" value="HTHLYSR"/>
</dbReference>
<evidence type="ECO:0000259" key="5">
    <source>
        <dbReference type="PROSITE" id="PS50931"/>
    </source>
</evidence>
<dbReference type="AlphaFoldDB" id="A0A8J7RFY3"/>
<organism evidence="6 7">
    <name type="scientific">Tianweitania sediminis</name>
    <dbReference type="NCBI Taxonomy" id="1502156"/>
    <lineage>
        <taxon>Bacteria</taxon>
        <taxon>Pseudomonadati</taxon>
        <taxon>Pseudomonadota</taxon>
        <taxon>Alphaproteobacteria</taxon>
        <taxon>Hyphomicrobiales</taxon>
        <taxon>Phyllobacteriaceae</taxon>
        <taxon>Tianweitania</taxon>
    </lineage>
</organism>
<dbReference type="InterPro" id="IPR058163">
    <property type="entry name" value="LysR-type_TF_proteobact-type"/>
</dbReference>
<dbReference type="Gene3D" id="1.10.10.10">
    <property type="entry name" value="Winged helix-like DNA-binding domain superfamily/Winged helix DNA-binding domain"/>
    <property type="match status" value="1"/>
</dbReference>
<dbReference type="Proteomes" id="UP000666240">
    <property type="component" value="Unassembled WGS sequence"/>
</dbReference>
<dbReference type="SUPFAM" id="SSF53850">
    <property type="entry name" value="Periplasmic binding protein-like II"/>
    <property type="match status" value="1"/>
</dbReference>
<dbReference type="Pfam" id="PF00126">
    <property type="entry name" value="HTH_1"/>
    <property type="match status" value="1"/>
</dbReference>
<dbReference type="EMBL" id="JAGIYY010000001">
    <property type="protein sequence ID" value="MBP0437726.1"/>
    <property type="molecule type" value="Genomic_DNA"/>
</dbReference>
<keyword evidence="4" id="KW-0804">Transcription</keyword>
<keyword evidence="2" id="KW-0805">Transcription regulation</keyword>
<comment type="caution">
    <text evidence="6">The sequence shown here is derived from an EMBL/GenBank/DDBJ whole genome shotgun (WGS) entry which is preliminary data.</text>
</comment>
<dbReference type="CDD" id="cd08474">
    <property type="entry name" value="PBP2_CrgA_like_5"/>
    <property type="match status" value="1"/>
</dbReference>
<reference evidence="6" key="1">
    <citation type="submission" date="2021-03" db="EMBL/GenBank/DDBJ databases">
        <title>Genome sequencing and assembly of Tianweitania sediminis.</title>
        <authorList>
            <person name="Chhetri G."/>
        </authorList>
    </citation>
    <scope>NUCLEOTIDE SEQUENCE</scope>
    <source>
        <strain evidence="6">Z8</strain>
    </source>
</reference>
<accession>A0A8J7RFY3</accession>
<comment type="similarity">
    <text evidence="1">Belongs to the LysR transcriptional regulatory family.</text>
</comment>
<dbReference type="SUPFAM" id="SSF46785">
    <property type="entry name" value="Winged helix' DNA-binding domain"/>
    <property type="match status" value="1"/>
</dbReference>
<gene>
    <name evidence="6" type="ORF">J5Y06_03530</name>
</gene>
<evidence type="ECO:0000256" key="1">
    <source>
        <dbReference type="ARBA" id="ARBA00009437"/>
    </source>
</evidence>
<proteinExistence type="inferred from homology"/>
<dbReference type="RefSeq" id="WP_209333710.1">
    <property type="nucleotide sequence ID" value="NZ_JAGIYY010000001.1"/>
</dbReference>
<evidence type="ECO:0000313" key="7">
    <source>
        <dbReference type="Proteomes" id="UP000666240"/>
    </source>
</evidence>
<dbReference type="GO" id="GO:0003700">
    <property type="term" value="F:DNA-binding transcription factor activity"/>
    <property type="evidence" value="ECO:0007669"/>
    <property type="project" value="InterPro"/>
</dbReference>
<dbReference type="PANTHER" id="PTHR30537:SF1">
    <property type="entry name" value="HTH-TYPE TRANSCRIPTIONAL REGULATOR PGRR"/>
    <property type="match status" value="1"/>
</dbReference>
<dbReference type="Gene3D" id="3.40.190.290">
    <property type="match status" value="1"/>
</dbReference>
<keyword evidence="3" id="KW-0238">DNA-binding</keyword>
<dbReference type="InterPro" id="IPR036388">
    <property type="entry name" value="WH-like_DNA-bd_sf"/>
</dbReference>
<evidence type="ECO:0000313" key="6">
    <source>
        <dbReference type="EMBL" id="MBP0437726.1"/>
    </source>
</evidence>
<feature type="domain" description="HTH lysR-type" evidence="5">
    <location>
        <begin position="1"/>
        <end position="61"/>
    </location>
</feature>
<dbReference type="PROSITE" id="PS50931">
    <property type="entry name" value="HTH_LYSR"/>
    <property type="match status" value="1"/>
</dbReference>
<dbReference type="GO" id="GO:0043565">
    <property type="term" value="F:sequence-specific DNA binding"/>
    <property type="evidence" value="ECO:0007669"/>
    <property type="project" value="TreeGrafter"/>
</dbReference>
<evidence type="ECO:0000256" key="2">
    <source>
        <dbReference type="ARBA" id="ARBA00023015"/>
    </source>
</evidence>
<keyword evidence="7" id="KW-1185">Reference proteome</keyword>
<dbReference type="InterPro" id="IPR036390">
    <property type="entry name" value="WH_DNA-bd_sf"/>
</dbReference>
<evidence type="ECO:0000256" key="4">
    <source>
        <dbReference type="ARBA" id="ARBA00023163"/>
    </source>
</evidence>
<dbReference type="InterPro" id="IPR000847">
    <property type="entry name" value="LysR_HTH_N"/>
</dbReference>